<evidence type="ECO:0000256" key="1">
    <source>
        <dbReference type="SAM" id="SignalP"/>
    </source>
</evidence>
<dbReference type="Pfam" id="PF06057">
    <property type="entry name" value="VirJ"/>
    <property type="match status" value="1"/>
</dbReference>
<feature type="domain" description="Bacterial virulence" evidence="2">
    <location>
        <begin position="262"/>
        <end position="452"/>
    </location>
</feature>
<gene>
    <name evidence="3" type="ORF">NOF55_22385</name>
</gene>
<comment type="caution">
    <text evidence="3">The sequence shown here is derived from an EMBL/GenBank/DDBJ whole genome shotgun (WGS) entry which is preliminary data.</text>
</comment>
<dbReference type="SUPFAM" id="SSF53474">
    <property type="entry name" value="alpha/beta-Hydrolases"/>
    <property type="match status" value="2"/>
</dbReference>
<dbReference type="EMBL" id="JANFPI010000012">
    <property type="protein sequence ID" value="MCX8999856.1"/>
    <property type="molecule type" value="Genomic_DNA"/>
</dbReference>
<organism evidence="3 4">
    <name type="scientific">Ectorhizobium quercum</name>
    <dbReference type="NCBI Taxonomy" id="2965071"/>
    <lineage>
        <taxon>Bacteria</taxon>
        <taxon>Pseudomonadati</taxon>
        <taxon>Pseudomonadota</taxon>
        <taxon>Alphaproteobacteria</taxon>
        <taxon>Hyphomicrobiales</taxon>
        <taxon>Rhizobiaceae</taxon>
        <taxon>Ectorhizobium</taxon>
    </lineage>
</organism>
<protein>
    <submittedName>
        <fullName evidence="3">Virulence factor family protein</fullName>
    </submittedName>
</protein>
<dbReference type="PIRSF" id="PIRSF029063">
    <property type="entry name" value="IV_sec_VirJ"/>
    <property type="match status" value="1"/>
</dbReference>
<evidence type="ECO:0000259" key="2">
    <source>
        <dbReference type="Pfam" id="PF06057"/>
    </source>
</evidence>
<feature type="chain" id="PRO_5041948914" evidence="1">
    <location>
        <begin position="23"/>
        <end position="456"/>
    </location>
</feature>
<dbReference type="InterPro" id="IPR010333">
    <property type="entry name" value="VirJ"/>
</dbReference>
<dbReference type="Proteomes" id="UP001208771">
    <property type="component" value="Unassembled WGS sequence"/>
</dbReference>
<reference evidence="3" key="1">
    <citation type="submission" date="2022-07" db="EMBL/GenBank/DDBJ databases">
        <title>Ectorhizobium quercum gen.nov., sp. nov.</title>
        <authorList>
            <person name="Ma T."/>
            <person name="Li Y."/>
        </authorList>
    </citation>
    <scope>NUCLEOTIDE SEQUENCE</scope>
    <source>
        <strain evidence="3">BDR2-2</strain>
    </source>
</reference>
<sequence>MSVSHRLAVFGLLACLLPAAVAAQDKRQDFTTGMIPADHIVLPDGAPQASVFLISDAAGWGPDDDSRAADLVAKGTAVIGIDFPTYIKALAADQGDCVYMVSDVESLAHQVQRAGGATTYRPPVVAGIGEGGALALAMIAQSPVSTLGEAIAVDPQAGIPLDKVLCTPATKSEVDGRTVYGLTDGPLPAPVTVFLTGSAPQAGRDHVAALKQAHADMDVRDSDGAAGEVLSQALADRMDAGGDNGDPLGLPLTILEATPALDTMAVVYSGDGGWRDIDKQVAGALQQRGIPVVGVDSLRYFWSERKPQEAAADLTRIVDAYRKQWNVANVLLVGYSFGADVLPATYNLLPLEDKSRVRQITLMALSHQVDYEISVTGWLGVAGAGAGGDPVDDIARIDPRLVQCIYGTNEDDDPCPTLKPAGVESIGIDGGHHFDGDYEGLAERIVDGLRTRLGTP</sequence>
<dbReference type="InterPro" id="IPR011225">
    <property type="entry name" value="IV_sec_VirJ"/>
</dbReference>
<evidence type="ECO:0000313" key="3">
    <source>
        <dbReference type="EMBL" id="MCX8999856.1"/>
    </source>
</evidence>
<dbReference type="AlphaFoldDB" id="A0AAE3N4M6"/>
<name>A0AAE3N4M6_9HYPH</name>
<dbReference type="Gene3D" id="3.40.50.1820">
    <property type="entry name" value="alpha/beta hydrolase"/>
    <property type="match status" value="2"/>
</dbReference>
<keyword evidence="1" id="KW-0732">Signal</keyword>
<evidence type="ECO:0000313" key="4">
    <source>
        <dbReference type="Proteomes" id="UP001208771"/>
    </source>
</evidence>
<proteinExistence type="predicted"/>
<accession>A0AAE3N4M6</accession>
<dbReference type="RefSeq" id="WP_306413359.1">
    <property type="nucleotide sequence ID" value="NZ_JANFPI010000012.1"/>
</dbReference>
<feature type="signal peptide" evidence="1">
    <location>
        <begin position="1"/>
        <end position="22"/>
    </location>
</feature>
<dbReference type="InterPro" id="IPR029058">
    <property type="entry name" value="AB_hydrolase_fold"/>
</dbReference>
<keyword evidence="4" id="KW-1185">Reference proteome</keyword>